<dbReference type="EMBL" id="LR130759">
    <property type="protein sequence ID" value="VDM90113.1"/>
    <property type="molecule type" value="Genomic_DNA"/>
</dbReference>
<organism evidence="1 2">
    <name type="scientific">Mycobacterium basiliense</name>
    <dbReference type="NCBI Taxonomy" id="2094119"/>
    <lineage>
        <taxon>Bacteria</taxon>
        <taxon>Bacillati</taxon>
        <taxon>Actinomycetota</taxon>
        <taxon>Actinomycetes</taxon>
        <taxon>Mycobacteriales</taxon>
        <taxon>Mycobacteriaceae</taxon>
        <taxon>Mycobacterium</taxon>
    </lineage>
</organism>
<evidence type="ECO:0000313" key="2">
    <source>
        <dbReference type="Proteomes" id="UP000269998"/>
    </source>
</evidence>
<reference evidence="2" key="1">
    <citation type="submission" date="2018-02" db="EMBL/GenBank/DDBJ databases">
        <authorList>
            <person name="Seth-Smith MB H."/>
            <person name="Seth-Smith H."/>
        </authorList>
    </citation>
    <scope>NUCLEOTIDE SEQUENCE [LARGE SCALE GENOMIC DNA]</scope>
</reference>
<dbReference type="KEGG" id="mbai:MB901379_03706"/>
<name>A0A447GI34_9MYCO</name>
<keyword evidence="2" id="KW-1185">Reference proteome</keyword>
<dbReference type="AlphaFoldDB" id="A0A447GI34"/>
<evidence type="ECO:0000313" key="1">
    <source>
        <dbReference type="EMBL" id="VDM90113.1"/>
    </source>
</evidence>
<gene>
    <name evidence="1" type="ORF">MB901379_03706</name>
</gene>
<accession>A0A447GI34</accession>
<proteinExistence type="predicted"/>
<sequence length="58" mass="6362">MHPSTRLEVKYSPIFFVWTADMVQTAPRVSTAESEITVIANTAPIVLCANTLRAIRSG</sequence>
<dbReference type="Proteomes" id="UP000269998">
    <property type="component" value="Chromosome"/>
</dbReference>
<protein>
    <submittedName>
        <fullName evidence="1">Uncharacterized protein</fullName>
    </submittedName>
</protein>